<evidence type="ECO:0000256" key="2">
    <source>
        <dbReference type="ARBA" id="ARBA00022771"/>
    </source>
</evidence>
<evidence type="ECO:0000256" key="4">
    <source>
        <dbReference type="ARBA" id="ARBA00023125"/>
    </source>
</evidence>
<dbReference type="Pfam" id="PF05485">
    <property type="entry name" value="THAP"/>
    <property type="match status" value="1"/>
</dbReference>
<accession>A0A9X0D3T6</accession>
<keyword evidence="3" id="KW-0862">Zinc</keyword>
<dbReference type="InterPro" id="IPR006612">
    <property type="entry name" value="THAP_Znf"/>
</dbReference>
<evidence type="ECO:0000313" key="8">
    <source>
        <dbReference type="Proteomes" id="UP001163046"/>
    </source>
</evidence>
<name>A0A9X0D3T6_9CNID</name>
<dbReference type="Proteomes" id="UP001163046">
    <property type="component" value="Unassembled WGS sequence"/>
</dbReference>
<evidence type="ECO:0000256" key="1">
    <source>
        <dbReference type="ARBA" id="ARBA00022723"/>
    </source>
</evidence>
<evidence type="ECO:0000256" key="5">
    <source>
        <dbReference type="PROSITE-ProRule" id="PRU00309"/>
    </source>
</evidence>
<keyword evidence="2 5" id="KW-0863">Zinc-finger</keyword>
<organism evidence="7 8">
    <name type="scientific">Desmophyllum pertusum</name>
    <dbReference type="NCBI Taxonomy" id="174260"/>
    <lineage>
        <taxon>Eukaryota</taxon>
        <taxon>Metazoa</taxon>
        <taxon>Cnidaria</taxon>
        <taxon>Anthozoa</taxon>
        <taxon>Hexacorallia</taxon>
        <taxon>Scleractinia</taxon>
        <taxon>Caryophylliina</taxon>
        <taxon>Caryophylliidae</taxon>
        <taxon>Desmophyllum</taxon>
    </lineage>
</organism>
<dbReference type="OrthoDB" id="6509764at2759"/>
<dbReference type="PROSITE" id="PS50950">
    <property type="entry name" value="ZF_THAP"/>
    <property type="match status" value="1"/>
</dbReference>
<reference evidence="7" key="1">
    <citation type="submission" date="2023-01" db="EMBL/GenBank/DDBJ databases">
        <title>Genome assembly of the deep-sea coral Lophelia pertusa.</title>
        <authorList>
            <person name="Herrera S."/>
            <person name="Cordes E."/>
        </authorList>
    </citation>
    <scope>NUCLEOTIDE SEQUENCE</scope>
    <source>
        <strain evidence="7">USNM1676648</strain>
        <tissue evidence="7">Polyp</tissue>
    </source>
</reference>
<dbReference type="GO" id="GO:0003677">
    <property type="term" value="F:DNA binding"/>
    <property type="evidence" value="ECO:0007669"/>
    <property type="project" value="UniProtKB-UniRule"/>
</dbReference>
<keyword evidence="4 5" id="KW-0238">DNA-binding</keyword>
<dbReference type="GO" id="GO:0008270">
    <property type="term" value="F:zinc ion binding"/>
    <property type="evidence" value="ECO:0007669"/>
    <property type="project" value="UniProtKB-KW"/>
</dbReference>
<evidence type="ECO:0000259" key="6">
    <source>
        <dbReference type="PROSITE" id="PS50950"/>
    </source>
</evidence>
<proteinExistence type="predicted"/>
<evidence type="ECO:0000256" key="3">
    <source>
        <dbReference type="ARBA" id="ARBA00022833"/>
    </source>
</evidence>
<dbReference type="AlphaFoldDB" id="A0A9X0D3T6"/>
<sequence>MVYCSAYNCNNDGKKKKSLSFFQFPSDEKYCQIWKEKVIDFNSLLDDYLKALQSEEELCSANSTVIKIGSDELVDEIIPRSSLARVVINLCCFLTSHYLQTLMLGIRCSVSVLEVEMLFLLRYGKEQTMRGEYIPRSETPGVVVAQLETSDGKVLGSTKFIYKDEISTGFRKIVCSKNYGGKLVKALSSIGTMKDPAQSNQTKTDAVSLPPPESSLALASILKLMLYVAAKHDAGEFVEDLFRTNVGKGSYQFIQGRGGTERRCYTINFAARTGFLP</sequence>
<keyword evidence="1" id="KW-0479">Metal-binding</keyword>
<gene>
    <name evidence="7" type="ORF">OS493_025691</name>
</gene>
<feature type="domain" description="THAP-type" evidence="6">
    <location>
        <begin position="1"/>
        <end position="82"/>
    </location>
</feature>
<dbReference type="SUPFAM" id="SSF57716">
    <property type="entry name" value="Glucocorticoid receptor-like (DNA-binding domain)"/>
    <property type="match status" value="1"/>
</dbReference>
<keyword evidence="8" id="KW-1185">Reference proteome</keyword>
<protein>
    <recommendedName>
        <fullName evidence="6">THAP-type domain-containing protein</fullName>
    </recommendedName>
</protein>
<evidence type="ECO:0000313" key="7">
    <source>
        <dbReference type="EMBL" id="KAJ7383819.1"/>
    </source>
</evidence>
<comment type="caution">
    <text evidence="7">The sequence shown here is derived from an EMBL/GenBank/DDBJ whole genome shotgun (WGS) entry which is preliminary data.</text>
</comment>
<dbReference type="EMBL" id="MU825894">
    <property type="protein sequence ID" value="KAJ7383819.1"/>
    <property type="molecule type" value="Genomic_DNA"/>
</dbReference>